<keyword evidence="2" id="KW-0804">Transcription</keyword>
<evidence type="ECO:0000256" key="4">
    <source>
        <dbReference type="PIRSR" id="PIRSR640198-2"/>
    </source>
</evidence>
<dbReference type="GO" id="GO:0005524">
    <property type="term" value="F:ATP binding"/>
    <property type="evidence" value="ECO:0007669"/>
    <property type="project" value="UniProtKB-KW"/>
</dbReference>
<dbReference type="InterPro" id="IPR001034">
    <property type="entry name" value="DeoR_HTH"/>
</dbReference>
<evidence type="ECO:0000259" key="5">
    <source>
        <dbReference type="PROSITE" id="PS51459"/>
    </source>
</evidence>
<feature type="active site" evidence="3">
    <location>
        <position position="261"/>
    </location>
</feature>
<evidence type="ECO:0000256" key="1">
    <source>
        <dbReference type="ARBA" id="ARBA00023015"/>
    </source>
</evidence>
<dbReference type="InterPro" id="IPR036388">
    <property type="entry name" value="WH-like_DNA-bd_sf"/>
</dbReference>
<sequence>MPQGGVALLKAMEELQAAGKFEELRQIEESSYPYWEKWKYLAKEWSCDPKKVWGAVKGQRYSQKTINFSGLEMHLNTPSFLQEQLHDLDMNLGGSLHTSDLIPTAEKQRYLVSSLMEEAIASSQLEGAATTRKLAKEMLESNRKPRNLSEQMIANNYTAMQWIVDHKDVTMTPDLILQIHQIITSGTLPDGREEGAFRTSDDVRIIDVQTGTILHTPPPSALLEKLMTEFCIFANDQRKENFFLHPISKAIIVHFLTGYIHPFADGNGRTARALFYWYLIKKGYWLIEYMSVSRVILGSKSQYARAYQYTELDENDLTYFVAYNLKCIGTALEELKKYISRKNKEKKTMLQLLRNTDYNERQQFMLQQILNEEKTTFTVSEIESKFDVSNQTARNDLNFLVEKGILDPKRLGRQIHFLVTIDAAKKIQSASTAR</sequence>
<dbReference type="Pfam" id="PF08220">
    <property type="entry name" value="HTH_DeoR"/>
    <property type="match status" value="1"/>
</dbReference>
<dbReference type="AlphaFoldDB" id="A0A4R8DHN6"/>
<keyword evidence="1" id="KW-0805">Transcription regulation</keyword>
<dbReference type="EMBL" id="SODV01000002">
    <property type="protein sequence ID" value="TDW97243.1"/>
    <property type="molecule type" value="Genomic_DNA"/>
</dbReference>
<dbReference type="InterPro" id="IPR036390">
    <property type="entry name" value="WH_DNA-bd_sf"/>
</dbReference>
<name>A0A4R8DHN6_9BACT</name>
<dbReference type="Gene3D" id="1.10.3290.10">
    <property type="entry name" value="Fido-like domain"/>
    <property type="match status" value="1"/>
</dbReference>
<dbReference type="InterPro" id="IPR036597">
    <property type="entry name" value="Fido-like_dom_sf"/>
</dbReference>
<dbReference type="GO" id="GO:0003700">
    <property type="term" value="F:DNA-binding transcription factor activity"/>
    <property type="evidence" value="ECO:0007669"/>
    <property type="project" value="InterPro"/>
</dbReference>
<dbReference type="SMART" id="SM00420">
    <property type="entry name" value="HTH_DEOR"/>
    <property type="match status" value="1"/>
</dbReference>
<keyword evidence="4" id="KW-0547">Nucleotide-binding</keyword>
<organism evidence="6 7">
    <name type="scientific">Dinghuibacter silviterrae</name>
    <dbReference type="NCBI Taxonomy" id="1539049"/>
    <lineage>
        <taxon>Bacteria</taxon>
        <taxon>Pseudomonadati</taxon>
        <taxon>Bacteroidota</taxon>
        <taxon>Chitinophagia</taxon>
        <taxon>Chitinophagales</taxon>
        <taxon>Chitinophagaceae</taxon>
        <taxon>Dinghuibacter</taxon>
    </lineage>
</organism>
<dbReference type="InterPro" id="IPR003812">
    <property type="entry name" value="Fido"/>
</dbReference>
<proteinExistence type="predicted"/>
<feature type="binding site" evidence="4">
    <location>
        <begin position="265"/>
        <end position="272"/>
    </location>
    <ligand>
        <name>ATP</name>
        <dbReference type="ChEBI" id="CHEBI:30616"/>
    </ligand>
</feature>
<evidence type="ECO:0000256" key="3">
    <source>
        <dbReference type="PIRSR" id="PIRSR640198-1"/>
    </source>
</evidence>
<dbReference type="Gene3D" id="1.10.10.10">
    <property type="entry name" value="Winged helix-like DNA-binding domain superfamily/Winged helix DNA-binding domain"/>
    <property type="match status" value="1"/>
</dbReference>
<dbReference type="Proteomes" id="UP000294498">
    <property type="component" value="Unassembled WGS sequence"/>
</dbReference>
<dbReference type="SUPFAM" id="SSF140931">
    <property type="entry name" value="Fic-like"/>
    <property type="match status" value="1"/>
</dbReference>
<accession>A0A4R8DHN6</accession>
<dbReference type="PROSITE" id="PS51459">
    <property type="entry name" value="FIDO"/>
    <property type="match status" value="1"/>
</dbReference>
<dbReference type="PANTHER" id="PTHR13504:SF38">
    <property type="entry name" value="FIDO DOMAIN-CONTAINING PROTEIN"/>
    <property type="match status" value="1"/>
</dbReference>
<gene>
    <name evidence="6" type="ORF">EDB95_5090</name>
</gene>
<protein>
    <submittedName>
        <fullName evidence="6">Fic family protein</fullName>
    </submittedName>
</protein>
<dbReference type="SUPFAM" id="SSF46785">
    <property type="entry name" value="Winged helix' DNA-binding domain"/>
    <property type="match status" value="1"/>
</dbReference>
<evidence type="ECO:0000313" key="7">
    <source>
        <dbReference type="Proteomes" id="UP000294498"/>
    </source>
</evidence>
<feature type="domain" description="Fido" evidence="5">
    <location>
        <begin position="171"/>
        <end position="326"/>
    </location>
</feature>
<dbReference type="PANTHER" id="PTHR13504">
    <property type="entry name" value="FIDO DOMAIN-CONTAINING PROTEIN DDB_G0283145"/>
    <property type="match status" value="1"/>
</dbReference>
<evidence type="ECO:0000256" key="2">
    <source>
        <dbReference type="ARBA" id="ARBA00023163"/>
    </source>
</evidence>
<evidence type="ECO:0000313" key="6">
    <source>
        <dbReference type="EMBL" id="TDW97243.1"/>
    </source>
</evidence>
<dbReference type="InterPro" id="IPR040198">
    <property type="entry name" value="Fido_containing"/>
</dbReference>
<keyword evidence="7" id="KW-1185">Reference proteome</keyword>
<comment type="caution">
    <text evidence="6">The sequence shown here is derived from an EMBL/GenBank/DDBJ whole genome shotgun (WGS) entry which is preliminary data.</text>
</comment>
<keyword evidence="4" id="KW-0067">ATP-binding</keyword>
<dbReference type="Pfam" id="PF02661">
    <property type="entry name" value="Fic"/>
    <property type="match status" value="1"/>
</dbReference>
<reference evidence="6 7" key="1">
    <citation type="submission" date="2019-03" db="EMBL/GenBank/DDBJ databases">
        <title>Genomic Encyclopedia of Type Strains, Phase IV (KMG-IV): sequencing the most valuable type-strain genomes for metagenomic binning, comparative biology and taxonomic classification.</title>
        <authorList>
            <person name="Goeker M."/>
        </authorList>
    </citation>
    <scope>NUCLEOTIDE SEQUENCE [LARGE SCALE GENOMIC DNA]</scope>
    <source>
        <strain evidence="6 7">DSM 100059</strain>
    </source>
</reference>